<evidence type="ECO:0000259" key="13">
    <source>
        <dbReference type="PROSITE" id="PS52019"/>
    </source>
</evidence>
<evidence type="ECO:0000256" key="6">
    <source>
        <dbReference type="ARBA" id="ARBA00022737"/>
    </source>
</evidence>
<feature type="compositionally biased region" description="Polar residues" evidence="10">
    <location>
        <begin position="2263"/>
        <end position="2284"/>
    </location>
</feature>
<evidence type="ECO:0000256" key="1">
    <source>
        <dbReference type="ARBA" id="ARBA00022450"/>
    </source>
</evidence>
<dbReference type="InterPro" id="IPR020845">
    <property type="entry name" value="AMP-binding_CS"/>
</dbReference>
<dbReference type="InterPro" id="IPR001242">
    <property type="entry name" value="Condensation_dom"/>
</dbReference>
<evidence type="ECO:0000256" key="9">
    <source>
        <dbReference type="PROSITE-ProRule" id="PRU01363"/>
    </source>
</evidence>
<feature type="domain" description="Carrier" evidence="11">
    <location>
        <begin position="2159"/>
        <end position="2237"/>
    </location>
</feature>
<evidence type="ECO:0000259" key="12">
    <source>
        <dbReference type="PROSITE" id="PS52004"/>
    </source>
</evidence>
<dbReference type="Proteomes" id="UP001390339">
    <property type="component" value="Unassembled WGS sequence"/>
</dbReference>
<dbReference type="SMART" id="SM00822">
    <property type="entry name" value="PKS_KR"/>
    <property type="match status" value="1"/>
</dbReference>
<dbReference type="SUPFAM" id="SSF56801">
    <property type="entry name" value="Acetyl-CoA synthetase-like"/>
    <property type="match status" value="1"/>
</dbReference>
<dbReference type="SMART" id="SM00823">
    <property type="entry name" value="PKS_PP"/>
    <property type="match status" value="2"/>
</dbReference>
<dbReference type="SUPFAM" id="SSF52777">
    <property type="entry name" value="CoA-dependent acyltransferases"/>
    <property type="match status" value="2"/>
</dbReference>
<dbReference type="InterPro" id="IPR032821">
    <property type="entry name" value="PKS_assoc"/>
</dbReference>
<dbReference type="PROSITE" id="PS52019">
    <property type="entry name" value="PKS_MFAS_DH"/>
    <property type="match status" value="1"/>
</dbReference>
<dbReference type="InterPro" id="IPR036291">
    <property type="entry name" value="NAD(P)-bd_dom_sf"/>
</dbReference>
<keyword evidence="3" id="KW-0436">Ligase</keyword>
<dbReference type="Pfam" id="PF00550">
    <property type="entry name" value="PP-binding"/>
    <property type="match status" value="2"/>
</dbReference>
<dbReference type="SUPFAM" id="SSF55048">
    <property type="entry name" value="Probable ACP-binding domain of malonyl-CoA ACP transacylase"/>
    <property type="match status" value="1"/>
</dbReference>
<keyword evidence="6" id="KW-0677">Repeat</keyword>
<dbReference type="InterPro" id="IPR049551">
    <property type="entry name" value="PKS_DH_C"/>
</dbReference>
<name>A0ABR2IAT7_9PEZI</name>
<dbReference type="InterPro" id="IPR001227">
    <property type="entry name" value="Ac_transferase_dom_sf"/>
</dbReference>
<keyword evidence="7" id="KW-0560">Oxidoreductase</keyword>
<feature type="domain" description="Carrier" evidence="11">
    <location>
        <begin position="3325"/>
        <end position="3402"/>
    </location>
</feature>
<dbReference type="InterPro" id="IPR036736">
    <property type="entry name" value="ACP-like_sf"/>
</dbReference>
<dbReference type="InterPro" id="IPR013968">
    <property type="entry name" value="PKS_KR"/>
</dbReference>
<dbReference type="InterPro" id="IPR000873">
    <property type="entry name" value="AMP-dep_synth/lig_dom"/>
</dbReference>
<keyword evidence="5" id="KW-0808">Transferase</keyword>
<proteinExistence type="predicted"/>
<gene>
    <name evidence="14" type="ORF">PGQ11_010665</name>
</gene>
<dbReference type="Gene3D" id="3.40.50.720">
    <property type="entry name" value="NAD(P)-binding Rossmann-like Domain"/>
    <property type="match status" value="3"/>
</dbReference>
<dbReference type="CDD" id="cd02440">
    <property type="entry name" value="AdoMet_MTases"/>
    <property type="match status" value="1"/>
</dbReference>
<dbReference type="InterPro" id="IPR045851">
    <property type="entry name" value="AMP-bd_C_sf"/>
</dbReference>
<dbReference type="PROSITE" id="PS00455">
    <property type="entry name" value="AMP_BINDING"/>
    <property type="match status" value="1"/>
</dbReference>
<evidence type="ECO:0000313" key="14">
    <source>
        <dbReference type="EMBL" id="KAK8859931.1"/>
    </source>
</evidence>
<feature type="region of interest" description="C-terminal hotdog fold" evidence="9">
    <location>
        <begin position="864"/>
        <end position="1021"/>
    </location>
</feature>
<feature type="domain" description="Ketosynthase family 3 (KS3)" evidence="12">
    <location>
        <begin position="1"/>
        <end position="211"/>
    </location>
</feature>
<dbReference type="InterPro" id="IPR014031">
    <property type="entry name" value="Ketoacyl_synth_C"/>
</dbReference>
<dbReference type="SUPFAM" id="SSF53901">
    <property type="entry name" value="Thiolase-like"/>
    <property type="match status" value="1"/>
</dbReference>
<organism evidence="14 15">
    <name type="scientific">Apiospora arundinis</name>
    <dbReference type="NCBI Taxonomy" id="335852"/>
    <lineage>
        <taxon>Eukaryota</taxon>
        <taxon>Fungi</taxon>
        <taxon>Dikarya</taxon>
        <taxon>Ascomycota</taxon>
        <taxon>Pezizomycotina</taxon>
        <taxon>Sordariomycetes</taxon>
        <taxon>Xylariomycetidae</taxon>
        <taxon>Amphisphaeriales</taxon>
        <taxon>Apiosporaceae</taxon>
        <taxon>Apiospora</taxon>
    </lineage>
</organism>
<evidence type="ECO:0000256" key="2">
    <source>
        <dbReference type="ARBA" id="ARBA00022553"/>
    </source>
</evidence>
<dbReference type="InterPro" id="IPR016036">
    <property type="entry name" value="Malonyl_transacylase_ACP-bd"/>
</dbReference>
<dbReference type="SUPFAM" id="SSF47336">
    <property type="entry name" value="ACP-like"/>
    <property type="match status" value="2"/>
</dbReference>
<dbReference type="Pfam" id="PF16197">
    <property type="entry name" value="KAsynt_C_assoc"/>
    <property type="match status" value="1"/>
</dbReference>
<feature type="region of interest" description="Disordered" evidence="10">
    <location>
        <begin position="2257"/>
        <end position="2287"/>
    </location>
</feature>
<dbReference type="InterPro" id="IPR057326">
    <property type="entry name" value="KR_dom"/>
</dbReference>
<feature type="domain" description="PKS/mFAS DH" evidence="13">
    <location>
        <begin position="711"/>
        <end position="1021"/>
    </location>
</feature>
<reference evidence="14 15" key="1">
    <citation type="journal article" date="2024" name="IMA Fungus">
        <title>Apiospora arundinis, a panoply of carbohydrate-active enzymes and secondary metabolites.</title>
        <authorList>
            <person name="Sorensen T."/>
            <person name="Petersen C."/>
            <person name="Muurmann A.T."/>
            <person name="Christiansen J.V."/>
            <person name="Brundto M.L."/>
            <person name="Overgaard C.K."/>
            <person name="Boysen A.T."/>
            <person name="Wollenberg R.D."/>
            <person name="Larsen T.O."/>
            <person name="Sorensen J.L."/>
            <person name="Nielsen K.L."/>
            <person name="Sondergaard T.E."/>
        </authorList>
    </citation>
    <scope>NUCLEOTIDE SEQUENCE [LARGE SCALE GENOMIC DNA]</scope>
    <source>
        <strain evidence="14 15">AAU 773</strain>
    </source>
</reference>
<evidence type="ECO:0000256" key="5">
    <source>
        <dbReference type="ARBA" id="ARBA00022679"/>
    </source>
</evidence>
<dbReference type="SMART" id="SM00825">
    <property type="entry name" value="PKS_KS"/>
    <property type="match status" value="1"/>
</dbReference>
<dbReference type="Pfam" id="PF00698">
    <property type="entry name" value="Acyl_transf_1"/>
    <property type="match status" value="1"/>
</dbReference>
<dbReference type="Pfam" id="PF07993">
    <property type="entry name" value="NAD_binding_4"/>
    <property type="match status" value="1"/>
</dbReference>
<dbReference type="InterPro" id="IPR020841">
    <property type="entry name" value="PKS_Beta-ketoAc_synthase_dom"/>
</dbReference>
<dbReference type="PROSITE" id="PS52004">
    <property type="entry name" value="KS3_2"/>
    <property type="match status" value="1"/>
</dbReference>
<dbReference type="SUPFAM" id="SSF52151">
    <property type="entry name" value="FabD/lysophospholipase-like"/>
    <property type="match status" value="1"/>
</dbReference>
<dbReference type="Pfam" id="PF02801">
    <property type="entry name" value="Ketoacyl-synt_C"/>
    <property type="match status" value="1"/>
</dbReference>
<dbReference type="Pfam" id="PF08242">
    <property type="entry name" value="Methyltransf_12"/>
    <property type="match status" value="1"/>
</dbReference>
<dbReference type="InterPro" id="IPR042099">
    <property type="entry name" value="ANL_N_sf"/>
</dbReference>
<evidence type="ECO:0000256" key="10">
    <source>
        <dbReference type="SAM" id="MobiDB-lite"/>
    </source>
</evidence>
<dbReference type="PANTHER" id="PTHR43775:SF20">
    <property type="entry name" value="HYBRID PKS-NRPS SYNTHETASE APDA"/>
    <property type="match status" value="1"/>
</dbReference>
<dbReference type="Gene3D" id="3.30.300.30">
    <property type="match status" value="1"/>
</dbReference>
<keyword evidence="2" id="KW-0597">Phosphoprotein</keyword>
<dbReference type="InterPro" id="IPR013120">
    <property type="entry name" value="FAR_NAD-bd"/>
</dbReference>
<dbReference type="Gene3D" id="3.30.559.10">
    <property type="entry name" value="Chloramphenicol acetyltransferase-like domain"/>
    <property type="match status" value="1"/>
</dbReference>
<dbReference type="Pfam" id="PF00668">
    <property type="entry name" value="Condensation"/>
    <property type="match status" value="1"/>
</dbReference>
<dbReference type="Gene3D" id="3.40.50.12780">
    <property type="entry name" value="N-terminal domain of ligase-like"/>
    <property type="match status" value="1"/>
</dbReference>
<dbReference type="Pfam" id="PF08659">
    <property type="entry name" value="KR"/>
    <property type="match status" value="1"/>
</dbReference>
<dbReference type="Pfam" id="PF00501">
    <property type="entry name" value="AMP-binding"/>
    <property type="match status" value="1"/>
</dbReference>
<keyword evidence="4" id="KW-0489">Methyltransferase</keyword>
<dbReference type="InterPro" id="IPR023213">
    <property type="entry name" value="CAT-like_dom_sf"/>
</dbReference>
<dbReference type="CDD" id="cd19532">
    <property type="entry name" value="C_PKS-NRPS"/>
    <property type="match status" value="1"/>
</dbReference>
<dbReference type="InterPro" id="IPR009081">
    <property type="entry name" value="PP-bd_ACP"/>
</dbReference>
<evidence type="ECO:0000256" key="7">
    <source>
        <dbReference type="ARBA" id="ARBA00023002"/>
    </source>
</evidence>
<dbReference type="CDD" id="cd00833">
    <property type="entry name" value="PKS"/>
    <property type="match status" value="1"/>
</dbReference>
<dbReference type="SMART" id="SM00827">
    <property type="entry name" value="PKS_AT"/>
    <property type="match status" value="1"/>
</dbReference>
<dbReference type="SMART" id="SM00826">
    <property type="entry name" value="PKS_DH"/>
    <property type="match status" value="1"/>
</dbReference>
<dbReference type="Gene3D" id="3.30.559.30">
    <property type="entry name" value="Nonribosomal peptide synthetase, condensation domain"/>
    <property type="match status" value="1"/>
</dbReference>
<keyword evidence="15" id="KW-1185">Reference proteome</keyword>
<dbReference type="InterPro" id="IPR049900">
    <property type="entry name" value="PKS_mFAS_DH"/>
</dbReference>
<keyword evidence="1" id="KW-0596">Phosphopantetheine</keyword>
<dbReference type="InterPro" id="IPR049552">
    <property type="entry name" value="PKS_DH_N"/>
</dbReference>
<evidence type="ECO:0000313" key="15">
    <source>
        <dbReference type="Proteomes" id="UP001390339"/>
    </source>
</evidence>
<dbReference type="Gene3D" id="3.40.366.10">
    <property type="entry name" value="Malonyl-Coenzyme A Acyl Carrier Protein, domain 2"/>
    <property type="match status" value="1"/>
</dbReference>
<dbReference type="PANTHER" id="PTHR43775">
    <property type="entry name" value="FATTY ACID SYNTHASE"/>
    <property type="match status" value="1"/>
</dbReference>
<dbReference type="InterPro" id="IPR013217">
    <property type="entry name" value="Methyltransf_12"/>
</dbReference>
<dbReference type="CDD" id="cd05930">
    <property type="entry name" value="A_NRPS"/>
    <property type="match status" value="1"/>
</dbReference>
<dbReference type="InterPro" id="IPR016039">
    <property type="entry name" value="Thiolase-like"/>
</dbReference>
<evidence type="ECO:0000259" key="11">
    <source>
        <dbReference type="PROSITE" id="PS50075"/>
    </source>
</evidence>
<evidence type="ECO:0000256" key="8">
    <source>
        <dbReference type="ARBA" id="ARBA00023268"/>
    </source>
</evidence>
<dbReference type="EMBL" id="JAPCWZ010000006">
    <property type="protein sequence ID" value="KAK8859931.1"/>
    <property type="molecule type" value="Genomic_DNA"/>
</dbReference>
<feature type="active site" description="Proton donor; for dehydratase activity" evidence="9">
    <location>
        <position position="928"/>
    </location>
</feature>
<dbReference type="SUPFAM" id="SSF53335">
    <property type="entry name" value="S-adenosyl-L-methionine-dependent methyltransferases"/>
    <property type="match status" value="1"/>
</dbReference>
<keyword evidence="8" id="KW-0511">Multifunctional enzyme</keyword>
<dbReference type="Pfam" id="PF21089">
    <property type="entry name" value="PKS_DH_N"/>
    <property type="match status" value="1"/>
</dbReference>
<evidence type="ECO:0000256" key="4">
    <source>
        <dbReference type="ARBA" id="ARBA00022603"/>
    </source>
</evidence>
<dbReference type="InterPro" id="IPR042104">
    <property type="entry name" value="PKS_dehydratase_sf"/>
</dbReference>
<evidence type="ECO:0000256" key="3">
    <source>
        <dbReference type="ARBA" id="ARBA00022598"/>
    </source>
</evidence>
<dbReference type="InterPro" id="IPR016035">
    <property type="entry name" value="Acyl_Trfase/lysoPLipase"/>
</dbReference>
<dbReference type="InterPro" id="IPR020806">
    <property type="entry name" value="PKS_PP-bd"/>
</dbReference>
<dbReference type="Gene3D" id="3.10.129.110">
    <property type="entry name" value="Polyketide synthase dehydratase"/>
    <property type="match status" value="1"/>
</dbReference>
<dbReference type="Gene3D" id="3.40.47.10">
    <property type="match status" value="1"/>
</dbReference>
<accession>A0ABR2IAT7</accession>
<dbReference type="InterPro" id="IPR006162">
    <property type="entry name" value="Ppantetheine_attach_site"/>
</dbReference>
<dbReference type="PROSITE" id="PS50075">
    <property type="entry name" value="CARRIER"/>
    <property type="match status" value="2"/>
</dbReference>
<dbReference type="InterPro" id="IPR029063">
    <property type="entry name" value="SAM-dependent_MTases_sf"/>
</dbReference>
<dbReference type="SUPFAM" id="SSF51735">
    <property type="entry name" value="NAD(P)-binding Rossmann-fold domains"/>
    <property type="match status" value="2"/>
</dbReference>
<dbReference type="InterPro" id="IPR020807">
    <property type="entry name" value="PKS_DH"/>
</dbReference>
<dbReference type="Gene3D" id="3.40.50.150">
    <property type="entry name" value="Vaccinia Virus protein VP39"/>
    <property type="match status" value="1"/>
</dbReference>
<sequence>MWDSGADGYARGEGVASLILKPLSAALRDGDPIRAVIRHTGVNSDGRTQGITVPSASAQASLIRQTYEGAGLDPLKMEDQGQYFEAHGTGTKAGDPQEARGISQAFFPGNSSEIGNTRPLLVGSAKTVIGHLEGCAGLAGIIKTVLSMQHDTVPPNLHLNNVNPDVAPYMRYLQVPTNPVSWPTPAAGHPKRASVNSFGFGGTNAHVVLESYAHQSVCLTSPIAIPAEAKIESPTTTTPLPILLSAQSQSSLAKRAKQMAEYLQTHPEIKIEDIAWTLWKKRSKLSYRQVFTAHTREELGVPLVSPNEGFGVLGVFTGQGAQWAGMGRELLLFSPLFRRTMERCDEALANLPDAPSWTLVDQLLNDDPTRGTTINDVVVAQPATTALELGLVDMLVASGIRFCGVVGHSSGEMAACYAAGILTLEEAICIAYYRGLTAEKYVGKGSMLAVGLRADVARKLCLQEKFQGRLWIAAKNAPSSVTLSGDVDAVLEAKADLDDRKVFNRVLRTGKAYHSPHMAKCATAYLSALKACQIRPQKPRDGCVWISSVHGHATRSWTGNVDGLDGDYWIENLLSPVLFTDAITAALTNGGPYDVAIEVGPHHALKAPVMQTVTPHLEAKLPYHGCIHRGENAVMNMSKLVGILGCTFGRDVIDLGGFQACWKAGSDQKSPPRYITESLPSYPWDHDMSHWRESRISRNRRLRGVGTTDGIGLLGRRCHDDSDLEPRWRNFLDLKELPWLRGHAFQGEILFPATGHLCLMLEAAGFLARGRRVEYIEICNVEIQRPIRVTDGGPRPVEILCSSKVTSSDSDHMIEADFACYACSDPMTFATDVISKAILRINLLDTDAEERGIMPPRAPPPPSLMDVDVERFYTSVRTSGLEYEGVFKSIETISRVSGFATARASWAADELGGETDGSQAFQHPSLLDTALQPIYAAFAAPSTDRLWTAYLPQSIEKVLIIPMKEASVAAGNRIGISIDAHVTEESATRIVGDVYVATSNDIPLAQFQGVAMAALERPSAANDRNIFSRVNWEPDILGGADFTIDYNPPQDEMVAEAERVALFYARRIVEEADAVGLDGVRKHEKLMIETLRRLTGEKGSDWADDTETTVEHIIGKYPDQVDFTLMRMVNSNMGRILRKEMQIIDVLFSDSTLMKRFYAEGLGLRNTQRQIAKYMHSIVHRYPRASILEIGAGTGATTSAVLDAIGDTHGSYTFTDVSASFFPHAEAVFGKHSDRMLFRKLDIAAPFEPQGFSEAAYDVVIAANVLHITEDVDAALRRVRKLLKPGGYLIVTEPTSKLLRIQVILGGLDGWWCTPDSEQTVAGPVRTCKTWDEKLRQAGFSGIDLLHHDQLDENLHTCSSFVTQAVDDEMECIRSPLDNLYHLPASEKIVIVGGLLLSTSKLVRAVQAKLRAHGLGVTHFEDPRDVQLIEPAYVLVLSELDEPAFQTAYNDDVTRGVQVLLKHPKALLAITKDAGDMQPFSHMLVGLFRGVHTENPSLNLQLLNLERSKADAGVILDHFVRLIFATLKKDNDDATDILHTIEPQISLRGNAAFIPRVVMDGTLNDRINCRRRQISRLVSKQTHIIEVNGSISEIEVSSREKLGLTSQEAIKVHVDYSTISPMRFLTEDGSSQHLCIGRISNDPHHLVAALSKSNTSEVEVSSADVYEIPLEELDPGFLGLMGIIAAVKAWLQLIPRGRIVCLHGADNVILEIFESEASIKGVRVFTMSDDPKHPDFIHLQATPRQIMATLPVNTYAFIVCGTSPAAEAFLSAVRSKLPLPKDLCGSLFGPPYSRINAITTTPRERIAEIYASAIQWKRVLNCLVDLCPVIPINRSHATQIKDAGIVPVLDWTSSAPISATIRPIDPASQFRSDRTYFLVGLTGEVGLSICTWMIKHGVRHVVLASRVPHIDQQRLRDMTKHGATVRTLSMDVTDLNSVQSAVVEISATMPPVAGVCNGSMVLADGAFQDMDKAQIDTALNPKVQGSLNLDKAFSKHSLDFFIMMSSLGSIIGTPGQANYHMANTFMTALAADRRRRGLAGSVLDVGYIADIGYVSRQDVKVELKLRAMRMMPLCEEEVRIMFSEAIAAGRADSLRDPEIVTGLPVSNDDSKRPHWAVDPRLSHFVVDQPKQSATDGGKSGLSALQDLQVTLASPEVDEILLTERMQAALSEQFETLLRLPPGAADMGMPLMSLGLDSLVAMEVQRWFRKNVGIEISALQILGGATGQAVCRAASASVLVKRAGTTIKTESIEKDYIPQASLVPDSTSPELSSTEGTSTPSSDESIPTPMERVFSTQASALSTPFSTPTPISGISQCTKNTISARAQVSTTLKSTPLSFAQARLWFLHHFLEDPTTYNETVLYNISGSLDIKRLRDAFYQVANHHETLRTRFQETDGMGVAMQSVMSSSRCSFNYLAEGSDDDVQAEYKSMTSKTWNLVEGDCLGVTLVRRSPTDHALIIGSHHIAVDGVSWTTILRHWDMAYRSVALPRSPGYAEFSDWQRQELEKGGFSQEIDYWKQELAGVQDLPLLPMARVTTRVASNRYEEVSAKTVLDAESVARVKQASRALHVTPFHYYLGVLSALVSRLSNSKDFCIGMVDTGRSNPDFSETVGFFINIVPVRVSVADEYSFESFCRNLWAKALKGLENSRVPFDALLDALQMPRTTRHSPLFQVVINYRLNVLGQNQLGDCAVSYVKSEGSGNPYDLCLNIMETPEGTCHIEMCAKAALYSEEAVLSILDCYLGVLDAVPSAPRTLLSQLPLNIDRQESGVDSLDVGRGEVVDCDWEETVSRRIARITMENGDAPAVACEGVSYSYAELMRQASVITSALLQRVKAPSSSQAYCCLLFEGSMDYVASFLGMLQSGIVAVPLDTRSGKERLAVILEDCKPRMVLYHNQTQDIAFWLQSKQPDLLFLDASTMIAEAKTTNSSSNDIVVDRSEADGLVAMFYTSGTTSKPKGVLLANTNCRWIVHSISRRLQLRSDGSERIIQQTALGFDMSIMQLLLGLCNGGCLVVASARERRDPWAIAELLAKETVTCMIGVPTEWMLMFQHASDVLRRCAALRTAAIGGEMFPLGLAAQIRDVFDRRLQVYNIYGPTEICFISNGSLFEYWRDDLDRIPVGPTLDNVSVYILDESGQPVPNNCTGEVFIGGCGVGRGYLDRPDLTSAAFTTCSFATSRDTSLGWRTMYRTGDRGFLRPDGQLVVLGRVESDAQIKLRGIRIELDDIAGNIVSASRGKITQAAVTARGETKMLVGYAVLASGAPEAEVDDRFLDNLAASLPLAEYMKPAVIIPIAELPKTLNGKLDRHALNKIPLPAVADRDGQQPSTLTSMEIELSRIWKEILPRSPTDIEAERDFFRLGGNSVLLVALRKQIQTRWRVKIPLVDMFEASTLRSMAALIRGTKESQAPQSDWEFWDNETRYHPAPGEEIAVETSHQNSSGCSSSLKAIPGSGGMATVLMTGATDTLLGSKLLELLTNRSDVAKIYCVAVSPDGEKLQLPPINTEKITIYHGSLGDPALSLSDETQSLLRREVDIIIHAGAEGSCLNTYTSLRQHNVESTTFLAYLATPRKIPIHYVSSARVVLFTGQNAWPEASVSGFYPPSQDDRSGREGFTATKWASEMLLEDFHARTGSPVTIHRTGYLMSEQAHEKDIMNMIYKYSVRLRAVPSMATFSGFLDMSDVQVVAESFVESVLKTHSSSQEVTYKHHTEDQAIPVGDLGQYLQDEYGHPFDILPIDAWVGRAEEAGMSPFLTEFLSAVVEKGEEARYPRLLKGEAS</sequence>
<protein>
    <submittedName>
        <fullName evidence="14">Hybrid PKS-NRPS synthetase lepA</fullName>
    </submittedName>
</protein>
<dbReference type="InterPro" id="IPR050091">
    <property type="entry name" value="PKS_NRPS_Biosynth_Enz"/>
</dbReference>
<feature type="region of interest" description="N-terminal hotdog fold" evidence="9">
    <location>
        <begin position="711"/>
        <end position="848"/>
    </location>
</feature>
<comment type="caution">
    <text evidence="14">The sequence shown here is derived from an EMBL/GenBank/DDBJ whole genome shotgun (WGS) entry which is preliminary data.</text>
</comment>
<dbReference type="Gene3D" id="1.10.1200.10">
    <property type="entry name" value="ACP-like"/>
    <property type="match status" value="2"/>
</dbReference>
<dbReference type="PROSITE" id="PS00012">
    <property type="entry name" value="PHOSPHOPANTETHEINE"/>
    <property type="match status" value="1"/>
</dbReference>
<dbReference type="Pfam" id="PF14765">
    <property type="entry name" value="PS-DH"/>
    <property type="match status" value="1"/>
</dbReference>
<feature type="active site" description="Proton acceptor; for dehydratase activity" evidence="9">
    <location>
        <position position="743"/>
    </location>
</feature>
<dbReference type="InterPro" id="IPR014043">
    <property type="entry name" value="Acyl_transferase_dom"/>
</dbReference>